<evidence type="ECO:0000313" key="2">
    <source>
        <dbReference type="EMBL" id="KAG8069527.1"/>
    </source>
</evidence>
<keyword evidence="3" id="KW-1185">Reference proteome</keyword>
<sequence length="96" mass="11280">MSSAVGALYDCQKKMGTGYLPAFPSEFFDWVESIKVVRTPYYTIHKIMEGLLDRYMFFGNYKALDMMVVMANYFSDRVKNAIQKYIIEKHWLSPNE</sequence>
<dbReference type="Proteomes" id="UP000729402">
    <property type="component" value="Unassembled WGS sequence"/>
</dbReference>
<proteinExistence type="predicted"/>
<organism evidence="2 3">
    <name type="scientific">Zizania palustris</name>
    <name type="common">Northern wild rice</name>
    <dbReference type="NCBI Taxonomy" id="103762"/>
    <lineage>
        <taxon>Eukaryota</taxon>
        <taxon>Viridiplantae</taxon>
        <taxon>Streptophyta</taxon>
        <taxon>Embryophyta</taxon>
        <taxon>Tracheophyta</taxon>
        <taxon>Spermatophyta</taxon>
        <taxon>Magnoliopsida</taxon>
        <taxon>Liliopsida</taxon>
        <taxon>Poales</taxon>
        <taxon>Poaceae</taxon>
        <taxon>BOP clade</taxon>
        <taxon>Oryzoideae</taxon>
        <taxon>Oryzeae</taxon>
        <taxon>Zizaniinae</taxon>
        <taxon>Zizania</taxon>
    </lineage>
</organism>
<protein>
    <recommendedName>
        <fullName evidence="1">Non-reducing end beta-L-arabinofuranosidase-like GH127 catalytic domain-containing protein</fullName>
    </recommendedName>
</protein>
<dbReference type="PANTHER" id="PTHR31151:SF3">
    <property type="entry name" value="OS02G0195500 PROTEIN"/>
    <property type="match status" value="1"/>
</dbReference>
<reference evidence="2" key="2">
    <citation type="submission" date="2021-02" db="EMBL/GenBank/DDBJ databases">
        <authorList>
            <person name="Kimball J.A."/>
            <person name="Haas M.W."/>
            <person name="Macchietto M."/>
            <person name="Kono T."/>
            <person name="Duquette J."/>
            <person name="Shao M."/>
        </authorList>
    </citation>
    <scope>NUCLEOTIDE SEQUENCE</scope>
    <source>
        <tissue evidence="2">Fresh leaf tissue</tissue>
    </source>
</reference>
<feature type="domain" description="Non-reducing end beta-L-arabinofuranosidase-like GH127 catalytic" evidence="1">
    <location>
        <begin position="2"/>
        <end position="91"/>
    </location>
</feature>
<reference evidence="2" key="1">
    <citation type="journal article" date="2021" name="bioRxiv">
        <title>Whole Genome Assembly and Annotation of Northern Wild Rice, Zizania palustris L., Supports a Whole Genome Duplication in the Zizania Genus.</title>
        <authorList>
            <person name="Haas M."/>
            <person name="Kono T."/>
            <person name="Macchietto M."/>
            <person name="Millas R."/>
            <person name="McGilp L."/>
            <person name="Shao M."/>
            <person name="Duquette J."/>
            <person name="Hirsch C.N."/>
            <person name="Kimball J."/>
        </authorList>
    </citation>
    <scope>NUCLEOTIDE SEQUENCE</scope>
    <source>
        <tissue evidence="2">Fresh leaf tissue</tissue>
    </source>
</reference>
<dbReference type="PANTHER" id="PTHR31151">
    <property type="entry name" value="PROLINE-TRNA LIGASE (DUF1680)"/>
    <property type="match status" value="1"/>
</dbReference>
<dbReference type="AlphaFoldDB" id="A0A8J5VGJ0"/>
<evidence type="ECO:0000313" key="3">
    <source>
        <dbReference type="Proteomes" id="UP000729402"/>
    </source>
</evidence>
<dbReference type="OrthoDB" id="646860at2759"/>
<dbReference type="Pfam" id="PF07944">
    <property type="entry name" value="Beta-AFase-like_GH127_cat"/>
    <property type="match status" value="1"/>
</dbReference>
<dbReference type="InterPro" id="IPR012878">
    <property type="entry name" value="Beta-AFase-like_GH127_cat"/>
</dbReference>
<dbReference type="EMBL" id="JAAALK010000283">
    <property type="protein sequence ID" value="KAG8069527.1"/>
    <property type="molecule type" value="Genomic_DNA"/>
</dbReference>
<accession>A0A8J5VGJ0</accession>
<comment type="caution">
    <text evidence="2">The sequence shown here is derived from an EMBL/GenBank/DDBJ whole genome shotgun (WGS) entry which is preliminary data.</text>
</comment>
<name>A0A8J5VGJ0_ZIZPA</name>
<gene>
    <name evidence="2" type="ORF">GUJ93_ZPchr0006g44750</name>
</gene>
<evidence type="ECO:0000259" key="1">
    <source>
        <dbReference type="Pfam" id="PF07944"/>
    </source>
</evidence>